<reference evidence="2" key="1">
    <citation type="submission" date="2016-11" db="UniProtKB">
        <authorList>
            <consortium name="WormBaseParasite"/>
        </authorList>
    </citation>
    <scope>IDENTIFICATION</scope>
    <source>
        <strain evidence="2">KR3021</strain>
    </source>
</reference>
<evidence type="ECO:0000313" key="1">
    <source>
        <dbReference type="Proteomes" id="UP000095286"/>
    </source>
</evidence>
<dbReference type="Proteomes" id="UP000095286">
    <property type="component" value="Unplaced"/>
</dbReference>
<evidence type="ECO:0000313" key="2">
    <source>
        <dbReference type="WBParaSite" id="RSKR_0000001100.1"/>
    </source>
</evidence>
<proteinExistence type="predicted"/>
<organism evidence="1 2">
    <name type="scientific">Rhabditophanes sp. KR3021</name>
    <dbReference type="NCBI Taxonomy" id="114890"/>
    <lineage>
        <taxon>Eukaryota</taxon>
        <taxon>Metazoa</taxon>
        <taxon>Ecdysozoa</taxon>
        <taxon>Nematoda</taxon>
        <taxon>Chromadorea</taxon>
        <taxon>Rhabditida</taxon>
        <taxon>Tylenchina</taxon>
        <taxon>Panagrolaimomorpha</taxon>
        <taxon>Strongyloidoidea</taxon>
        <taxon>Alloionematidae</taxon>
        <taxon>Rhabditophanes</taxon>
    </lineage>
</organism>
<name>A0AC35TFK0_9BILA</name>
<accession>A0AC35TFK0</accession>
<protein>
    <submittedName>
        <fullName evidence="2">Dynein light intermediate chain</fullName>
    </submittedName>
</protein>
<dbReference type="WBParaSite" id="RSKR_0000001100.1">
    <property type="protein sequence ID" value="RSKR_0000001100.1"/>
    <property type="gene ID" value="RSKR_0000001100"/>
</dbReference>
<sequence>MILKSRLASKAVNSPVSVADKLQNCVTNAQMRYEDVMGMTTIKKIQEDVIQCEERLNAAQIKRQSLQQGLTELRRQLKEIALKMERTPRSDDGYLKLVTLEHGILKQETPLEAEFDLSAEAERSAFQELSIKVRHAHEKERERIEKTRFFSLGCAVFGAGVTMLSSLLNDMLKNRRFHLVYNDTVDLKVMLKEAIAELNAKQLVFEEAVKAIQQGDTTKIDQLVASLGNQRGHVQTFSNDNLDGNSRTGKSSLIKGLTKHERICDYGAALEFDFMTVQQDFRESSYSYRTMSAATALSLPDSLNLPIYTLDGDDCYSEVLQTAFIPTLSKTVVMLCASWEDPENMLGELKKWYAVVSDAFKTHYSKEDLVEAQKMQCRMWQEYDEPREENLDNEKGHDDEIIFDLPNNILLENCGSSVIVVLTKVDTQSELSNEKMDKIQYQIRKYCMSIGAALFYTSTGDKEKEQIQYLGKYLVHRAYNLPFFRVPNVTDRDSVLIPAGWDDAAKLEILGETMSNPDEPVQSGNDYQAKMKTREPPIVEVEEEQDFLKRIDAIEPQQSNKIARGTMDPTESQPPSNSLLASFFNNLIKQPKDEKSSAMTNGLTNGSVNEAPQPPPACS</sequence>